<gene>
    <name evidence="2" type="ORF">U6N30_15825</name>
</gene>
<keyword evidence="1" id="KW-1133">Transmembrane helix</keyword>
<proteinExistence type="predicted"/>
<accession>A0ABZ1B7E5</accession>
<feature type="transmembrane region" description="Helical" evidence="1">
    <location>
        <begin position="20"/>
        <end position="41"/>
    </location>
</feature>
<evidence type="ECO:0000256" key="1">
    <source>
        <dbReference type="SAM" id="Phobius"/>
    </source>
</evidence>
<organism evidence="2 3">
    <name type="scientific">Blastococcus brunescens</name>
    <dbReference type="NCBI Taxonomy" id="1564165"/>
    <lineage>
        <taxon>Bacteria</taxon>
        <taxon>Bacillati</taxon>
        <taxon>Actinomycetota</taxon>
        <taxon>Actinomycetes</taxon>
        <taxon>Geodermatophilales</taxon>
        <taxon>Geodermatophilaceae</taxon>
        <taxon>Blastococcus</taxon>
    </lineage>
</organism>
<dbReference type="Proteomes" id="UP001324287">
    <property type="component" value="Chromosome"/>
</dbReference>
<feature type="transmembrane region" description="Helical" evidence="1">
    <location>
        <begin position="53"/>
        <end position="73"/>
    </location>
</feature>
<keyword evidence="1" id="KW-0812">Transmembrane</keyword>
<keyword evidence="1" id="KW-0472">Membrane</keyword>
<evidence type="ECO:0000313" key="2">
    <source>
        <dbReference type="EMBL" id="WRL66720.1"/>
    </source>
</evidence>
<dbReference type="RefSeq" id="WP_324278032.1">
    <property type="nucleotide sequence ID" value="NZ_CP141261.1"/>
</dbReference>
<evidence type="ECO:0008006" key="4">
    <source>
        <dbReference type="Google" id="ProtNLM"/>
    </source>
</evidence>
<protein>
    <recommendedName>
        <fullName evidence="4">DUF2975 domain-containing protein</fullName>
    </recommendedName>
</protein>
<keyword evidence="3" id="KW-1185">Reference proteome</keyword>
<name>A0ABZ1B7E5_9ACTN</name>
<dbReference type="EMBL" id="CP141261">
    <property type="protein sequence ID" value="WRL66720.1"/>
    <property type="molecule type" value="Genomic_DNA"/>
</dbReference>
<sequence length="131" mass="13106">MDLHVPDLPLGLRLLAHSGNVLLFLSIAAGALALAHVLRAVRAGRPFATGTPALLVVVALAVLVGGGLAPVLRDAAALAGLDHLGLTGEDSPFLAQMSVPLTPVLLAVAVLGIAEAFRRGAAMADDVAGLV</sequence>
<feature type="transmembrane region" description="Helical" evidence="1">
    <location>
        <begin position="93"/>
        <end position="114"/>
    </location>
</feature>
<reference evidence="2 3" key="1">
    <citation type="submission" date="2023-12" db="EMBL/GenBank/DDBJ databases">
        <title>Blastococcus brunescens sp. nov., an actonobacterium isolated from sandstone collected in sahara desert.</title>
        <authorList>
            <person name="Gtari M."/>
            <person name="Ghodhbane F."/>
        </authorList>
    </citation>
    <scope>NUCLEOTIDE SEQUENCE [LARGE SCALE GENOMIC DNA]</scope>
    <source>
        <strain evidence="2 3">BMG 8361</strain>
    </source>
</reference>
<evidence type="ECO:0000313" key="3">
    <source>
        <dbReference type="Proteomes" id="UP001324287"/>
    </source>
</evidence>